<sequence>MNTTCILCDQSFTPHPQQQKKLRKHPHRLFLCPDCHRRITERLRSNQPHQSKEE</sequence>
<organism evidence="1 2">
    <name type="scientific">Desmospora activa DSM 45169</name>
    <dbReference type="NCBI Taxonomy" id="1121389"/>
    <lineage>
        <taxon>Bacteria</taxon>
        <taxon>Bacillati</taxon>
        <taxon>Bacillota</taxon>
        <taxon>Bacilli</taxon>
        <taxon>Bacillales</taxon>
        <taxon>Thermoactinomycetaceae</taxon>
        <taxon>Desmospora</taxon>
    </lineage>
</organism>
<dbReference type="OrthoDB" id="2989868at2"/>
<dbReference type="InterPro" id="IPR019241">
    <property type="entry name" value="DUF2197"/>
</dbReference>
<comment type="caution">
    <text evidence="1">The sequence shown here is derived from an EMBL/GenBank/DDBJ whole genome shotgun (WGS) entry which is preliminary data.</text>
</comment>
<proteinExistence type="predicted"/>
<name>A0A2T4ZBK9_9BACL</name>
<dbReference type="RefSeq" id="WP_107726133.1">
    <property type="nucleotide sequence ID" value="NZ_PZZP01000001.1"/>
</dbReference>
<evidence type="ECO:0000313" key="1">
    <source>
        <dbReference type="EMBL" id="PTM59273.1"/>
    </source>
</evidence>
<dbReference type="AlphaFoldDB" id="A0A2T4ZBK9"/>
<dbReference type="Proteomes" id="UP000241639">
    <property type="component" value="Unassembled WGS sequence"/>
</dbReference>
<gene>
    <name evidence="1" type="ORF">C8J48_1880</name>
</gene>
<accession>A0A2T4ZBK9</accession>
<dbReference type="EMBL" id="PZZP01000001">
    <property type="protein sequence ID" value="PTM59273.1"/>
    <property type="molecule type" value="Genomic_DNA"/>
</dbReference>
<evidence type="ECO:0000313" key="2">
    <source>
        <dbReference type="Proteomes" id="UP000241639"/>
    </source>
</evidence>
<dbReference type="Pfam" id="PF09963">
    <property type="entry name" value="DUF2197"/>
    <property type="match status" value="1"/>
</dbReference>
<protein>
    <submittedName>
        <fullName evidence="1">Uncharacterized protein DUF2197</fullName>
    </submittedName>
</protein>
<reference evidence="1 2" key="1">
    <citation type="submission" date="2018-04" db="EMBL/GenBank/DDBJ databases">
        <title>Genomic Encyclopedia of Archaeal and Bacterial Type Strains, Phase II (KMG-II): from individual species to whole genera.</title>
        <authorList>
            <person name="Goeker M."/>
        </authorList>
    </citation>
    <scope>NUCLEOTIDE SEQUENCE [LARGE SCALE GENOMIC DNA]</scope>
    <source>
        <strain evidence="1 2">DSM 45169</strain>
    </source>
</reference>
<keyword evidence="2" id="KW-1185">Reference proteome</keyword>